<dbReference type="InterPro" id="IPR036291">
    <property type="entry name" value="NAD(P)-bd_dom_sf"/>
</dbReference>
<sequence>MSERRKILVIGASGNVSRHVVDGLVAAGAEVRALTRSTSAAAFEPPAGVEVVHGDLREPETLRPALDGVQAVFLLWPYTTAEGAQAAVDVIAAPGRHIVYLSAMAVSEDRSPPGERPVGAGGARHPRASRPHLRGMGMRPRRRFLPRYGGSRGGEALT</sequence>
<keyword evidence="4" id="KW-1185">Reference proteome</keyword>
<name>A0A919RN60_9ACTN</name>
<dbReference type="PANTHER" id="PTHR43162:SF1">
    <property type="entry name" value="PRESTALK A DIFFERENTIATION PROTEIN A"/>
    <property type="match status" value="1"/>
</dbReference>
<dbReference type="Gene3D" id="3.40.50.720">
    <property type="entry name" value="NAD(P)-binding Rossmann-like Domain"/>
    <property type="match status" value="1"/>
</dbReference>
<evidence type="ECO:0000259" key="2">
    <source>
        <dbReference type="Pfam" id="PF05368"/>
    </source>
</evidence>
<feature type="compositionally biased region" description="Basic residues" evidence="1">
    <location>
        <begin position="124"/>
        <end position="145"/>
    </location>
</feature>
<feature type="region of interest" description="Disordered" evidence="1">
    <location>
        <begin position="108"/>
        <end position="158"/>
    </location>
</feature>
<dbReference type="InterPro" id="IPR051604">
    <property type="entry name" value="Ergot_Alk_Oxidoreductase"/>
</dbReference>
<dbReference type="RefSeq" id="WP_204030966.1">
    <property type="nucleotide sequence ID" value="NZ_BOOW01000040.1"/>
</dbReference>
<dbReference type="InterPro" id="IPR008030">
    <property type="entry name" value="NmrA-like"/>
</dbReference>
<protein>
    <recommendedName>
        <fullName evidence="2">NmrA-like domain-containing protein</fullName>
    </recommendedName>
</protein>
<proteinExistence type="predicted"/>
<evidence type="ECO:0000313" key="3">
    <source>
        <dbReference type="EMBL" id="GII95930.1"/>
    </source>
</evidence>
<reference evidence="3" key="1">
    <citation type="submission" date="2021-01" db="EMBL/GenBank/DDBJ databases">
        <title>Whole genome shotgun sequence of Sinosporangium siamense NBRC 109515.</title>
        <authorList>
            <person name="Komaki H."/>
            <person name="Tamura T."/>
        </authorList>
    </citation>
    <scope>NUCLEOTIDE SEQUENCE</scope>
    <source>
        <strain evidence="3">NBRC 109515</strain>
    </source>
</reference>
<dbReference type="EMBL" id="BOOW01000040">
    <property type="protein sequence ID" value="GII95930.1"/>
    <property type="molecule type" value="Genomic_DNA"/>
</dbReference>
<dbReference type="PANTHER" id="PTHR43162">
    <property type="match status" value="1"/>
</dbReference>
<evidence type="ECO:0000313" key="4">
    <source>
        <dbReference type="Proteomes" id="UP000606172"/>
    </source>
</evidence>
<dbReference type="SUPFAM" id="SSF51735">
    <property type="entry name" value="NAD(P)-binding Rossmann-fold domains"/>
    <property type="match status" value="1"/>
</dbReference>
<dbReference type="AlphaFoldDB" id="A0A919RN60"/>
<organism evidence="3 4">
    <name type="scientific">Sinosporangium siamense</name>
    <dbReference type="NCBI Taxonomy" id="1367973"/>
    <lineage>
        <taxon>Bacteria</taxon>
        <taxon>Bacillati</taxon>
        <taxon>Actinomycetota</taxon>
        <taxon>Actinomycetes</taxon>
        <taxon>Streptosporangiales</taxon>
        <taxon>Streptosporangiaceae</taxon>
        <taxon>Sinosporangium</taxon>
    </lineage>
</organism>
<comment type="caution">
    <text evidence="3">The sequence shown here is derived from an EMBL/GenBank/DDBJ whole genome shotgun (WGS) entry which is preliminary data.</text>
</comment>
<dbReference type="Proteomes" id="UP000606172">
    <property type="component" value="Unassembled WGS sequence"/>
</dbReference>
<gene>
    <name evidence="3" type="ORF">Ssi02_61610</name>
</gene>
<dbReference type="Pfam" id="PF05368">
    <property type="entry name" value="NmrA"/>
    <property type="match status" value="1"/>
</dbReference>
<evidence type="ECO:0000256" key="1">
    <source>
        <dbReference type="SAM" id="MobiDB-lite"/>
    </source>
</evidence>
<accession>A0A919RN60</accession>
<feature type="domain" description="NmrA-like" evidence="2">
    <location>
        <begin position="5"/>
        <end position="110"/>
    </location>
</feature>